<evidence type="ECO:0000313" key="2">
    <source>
        <dbReference type="Proteomes" id="UP000005089"/>
    </source>
</evidence>
<evidence type="ECO:0000313" key="1">
    <source>
        <dbReference type="EMBL" id="EEO30058.1"/>
    </source>
</evidence>
<sequence length="75" mass="8769">MHDHSHKTGKILKILPVFSFLSDRFLFYLKSTGNETMFSMSDQTSCHGRQICTPSRKTNLLPEEYRAFENNPFIK</sequence>
<protein>
    <submittedName>
        <fullName evidence="1">Uncharacterized protein</fullName>
    </submittedName>
</protein>
<dbReference type="EMBL" id="GG658170">
    <property type="protein sequence ID" value="EEO30058.1"/>
    <property type="molecule type" value="Genomic_DNA"/>
</dbReference>
<proteinExistence type="predicted"/>
<keyword evidence="2" id="KW-1185">Reference proteome</keyword>
<dbReference type="Proteomes" id="UP000005089">
    <property type="component" value="Unassembled WGS sequence"/>
</dbReference>
<accession>C3XA32</accession>
<reference evidence="1 2" key="1">
    <citation type="submission" date="2009-02" db="EMBL/GenBank/DDBJ databases">
        <title>The Genome Sequence of Oxalobacter formigenes OXCC13.</title>
        <authorList>
            <consortium name="The Broad Institute Genome Sequencing Platform"/>
            <person name="Ward D."/>
            <person name="Young S.K."/>
            <person name="Kodira C.D."/>
            <person name="Zeng Q."/>
            <person name="Koehrsen M."/>
            <person name="Alvarado L."/>
            <person name="Berlin A."/>
            <person name="Borenstein D."/>
            <person name="Chen Z."/>
            <person name="Engels R."/>
            <person name="Freedman E."/>
            <person name="Gellesch M."/>
            <person name="Goldberg J."/>
            <person name="Griggs A."/>
            <person name="Gujja S."/>
            <person name="Heiman D."/>
            <person name="Hepburn T."/>
            <person name="Howarth C."/>
            <person name="Jen D."/>
            <person name="Larson L."/>
            <person name="Lewis B."/>
            <person name="Mehta T."/>
            <person name="Park D."/>
            <person name="Pearson M."/>
            <person name="Roberts A."/>
            <person name="Saif S."/>
            <person name="Shea T."/>
            <person name="Shenoy N."/>
            <person name="Sisk P."/>
            <person name="Stolte C."/>
            <person name="Sykes S."/>
            <person name="Walk T."/>
            <person name="White J."/>
            <person name="Yandava C."/>
            <person name="Allison M.J."/>
            <person name="Lander E."/>
            <person name="Nusbaum C."/>
            <person name="Galagan J."/>
            <person name="Birren B."/>
        </authorList>
    </citation>
    <scope>NUCLEOTIDE SEQUENCE [LARGE SCALE GENOMIC DNA]</scope>
    <source>
        <strain evidence="1 2">OXCC13</strain>
    </source>
</reference>
<organism evidence="1 2">
    <name type="scientific">Oxalobacter formigenes OXCC13</name>
    <dbReference type="NCBI Taxonomy" id="556269"/>
    <lineage>
        <taxon>Bacteria</taxon>
        <taxon>Pseudomonadati</taxon>
        <taxon>Pseudomonadota</taxon>
        <taxon>Betaproteobacteria</taxon>
        <taxon>Burkholderiales</taxon>
        <taxon>Oxalobacteraceae</taxon>
        <taxon>Oxalobacter</taxon>
    </lineage>
</organism>
<name>C3XA32_OXAFO</name>
<dbReference type="HOGENOM" id="CLU_2667599_0_0_4"/>
<dbReference type="AlphaFoldDB" id="C3XA32"/>
<gene>
    <name evidence="1" type="ORF">OFBG_01086</name>
</gene>